<dbReference type="Pfam" id="PF00172">
    <property type="entry name" value="Zn_clus"/>
    <property type="match status" value="1"/>
</dbReference>
<dbReference type="GeneID" id="81431723"/>
<dbReference type="EMBL" id="JAPQKN010000008">
    <property type="protein sequence ID" value="KAJ5151171.1"/>
    <property type="molecule type" value="Genomic_DNA"/>
</dbReference>
<keyword evidence="3" id="KW-0805">Transcription regulation</keyword>
<evidence type="ECO:0000313" key="8">
    <source>
        <dbReference type="EMBL" id="KAJ5151171.1"/>
    </source>
</evidence>
<protein>
    <recommendedName>
        <fullName evidence="7">Zn(2)-C6 fungal-type domain-containing protein</fullName>
    </recommendedName>
</protein>
<evidence type="ECO:0000256" key="3">
    <source>
        <dbReference type="ARBA" id="ARBA00023015"/>
    </source>
</evidence>
<evidence type="ECO:0000256" key="4">
    <source>
        <dbReference type="ARBA" id="ARBA00023125"/>
    </source>
</evidence>
<reference evidence="8" key="2">
    <citation type="journal article" date="2023" name="IMA Fungus">
        <title>Comparative genomic study of the Penicillium genus elucidates a diverse pangenome and 15 lateral gene transfer events.</title>
        <authorList>
            <person name="Petersen C."/>
            <person name="Sorensen T."/>
            <person name="Nielsen M.R."/>
            <person name="Sondergaard T.E."/>
            <person name="Sorensen J.L."/>
            <person name="Fitzpatrick D.A."/>
            <person name="Frisvad J.C."/>
            <person name="Nielsen K.L."/>
        </authorList>
    </citation>
    <scope>NUCLEOTIDE SEQUENCE</scope>
    <source>
        <strain evidence="8">IBT 26290</strain>
    </source>
</reference>
<comment type="caution">
    <text evidence="8">The sequence shown here is derived from an EMBL/GenBank/DDBJ whole genome shotgun (WGS) entry which is preliminary data.</text>
</comment>
<evidence type="ECO:0000256" key="6">
    <source>
        <dbReference type="ARBA" id="ARBA00023242"/>
    </source>
</evidence>
<dbReference type="PANTHER" id="PTHR36206:SF4">
    <property type="entry name" value="HYPOTHETICAL CONSERVED PROTEIN (EUROFUNG)-RELATED"/>
    <property type="match status" value="1"/>
</dbReference>
<dbReference type="AlphaFoldDB" id="A0A9W9HMK8"/>
<evidence type="ECO:0000259" key="7">
    <source>
        <dbReference type="PROSITE" id="PS50048"/>
    </source>
</evidence>
<evidence type="ECO:0000256" key="5">
    <source>
        <dbReference type="ARBA" id="ARBA00023163"/>
    </source>
</evidence>
<feature type="domain" description="Zn(2)-C6 fungal-type" evidence="7">
    <location>
        <begin position="13"/>
        <end position="41"/>
    </location>
</feature>
<sequence length="494" mass="56618">MHRRVGRPKSKTGCITCKIRHVKCDEEKPECNRCARSGRKCDGYNDSSQRQLHEELDKGSRQPWSVRSDRLVLVPGSRKERQYVHVFCTQATRTLSGFFPSDFWTRFLPQLSHRYPTIRHAVSAVGAVYERQLLPANADSTAFPRGDEGTTDRGVDLTLVTCLLFVCLETLRSQNPRALDHIQSGVQIVAGRLREKRSVNNEFDRELLHWFSRLNIQTCFWGRGILPLDICPEKSTMAPGKMLVFDNISQARESLTDLQSRTLIFIRFVGSKSGITYQDVDDQQRQAQQALEAEYHTWRAGFDRLQKRSAKRAGIPDPRAPLVLLVEYHTSIVWVLNCISQEESNFDKYYSNFEEIVALADKIIDCGPGWESKPAAEQLSLDAGVLAHLYWTAQKCRHPLIRRRAIQVLARCPARQGMWLRPLMVQVASKIVEMEEAPLVCLPVEERIVEEQHRVYETLIYPDDSQKNPCPVHFLFKPHGVTGGFESRWADVAW</sequence>
<keyword evidence="4" id="KW-0238">DNA-binding</keyword>
<dbReference type="PANTHER" id="PTHR36206">
    <property type="entry name" value="ASPERCRYPTIN BIOSYNTHESIS CLUSTER-SPECIFIC TRANSCRIPTION REGULATOR ATNN-RELATED"/>
    <property type="match status" value="1"/>
</dbReference>
<dbReference type="SMART" id="SM00066">
    <property type="entry name" value="GAL4"/>
    <property type="match status" value="1"/>
</dbReference>
<dbReference type="InterPro" id="IPR036864">
    <property type="entry name" value="Zn2-C6_fun-type_DNA-bd_sf"/>
</dbReference>
<dbReference type="CDD" id="cd00067">
    <property type="entry name" value="GAL4"/>
    <property type="match status" value="1"/>
</dbReference>
<name>A0A9W9HMK8_9EURO</name>
<dbReference type="InterPro" id="IPR052360">
    <property type="entry name" value="Transcr_Regulatory_Proteins"/>
</dbReference>
<keyword evidence="1" id="KW-0479">Metal-binding</keyword>
<dbReference type="GO" id="GO:0003677">
    <property type="term" value="F:DNA binding"/>
    <property type="evidence" value="ECO:0007669"/>
    <property type="project" value="UniProtKB-KW"/>
</dbReference>
<proteinExistence type="predicted"/>
<keyword evidence="6" id="KW-0539">Nucleus</keyword>
<dbReference type="SUPFAM" id="SSF57701">
    <property type="entry name" value="Zn2/Cys6 DNA-binding domain"/>
    <property type="match status" value="1"/>
</dbReference>
<dbReference type="InterPro" id="IPR001138">
    <property type="entry name" value="Zn2Cys6_DnaBD"/>
</dbReference>
<dbReference type="Gene3D" id="4.10.240.10">
    <property type="entry name" value="Zn(2)-C6 fungal-type DNA-binding domain"/>
    <property type="match status" value="1"/>
</dbReference>
<dbReference type="GO" id="GO:0008270">
    <property type="term" value="F:zinc ion binding"/>
    <property type="evidence" value="ECO:0007669"/>
    <property type="project" value="InterPro"/>
</dbReference>
<dbReference type="PROSITE" id="PS00463">
    <property type="entry name" value="ZN2_CY6_FUNGAL_1"/>
    <property type="match status" value="1"/>
</dbReference>
<organism evidence="8 9">
    <name type="scientific">Penicillium canariense</name>
    <dbReference type="NCBI Taxonomy" id="189055"/>
    <lineage>
        <taxon>Eukaryota</taxon>
        <taxon>Fungi</taxon>
        <taxon>Dikarya</taxon>
        <taxon>Ascomycota</taxon>
        <taxon>Pezizomycotina</taxon>
        <taxon>Eurotiomycetes</taxon>
        <taxon>Eurotiomycetidae</taxon>
        <taxon>Eurotiales</taxon>
        <taxon>Aspergillaceae</taxon>
        <taxon>Penicillium</taxon>
    </lineage>
</organism>
<reference evidence="8" key="1">
    <citation type="submission" date="2022-11" db="EMBL/GenBank/DDBJ databases">
        <authorList>
            <person name="Petersen C."/>
        </authorList>
    </citation>
    <scope>NUCLEOTIDE SEQUENCE</scope>
    <source>
        <strain evidence="8">IBT 26290</strain>
    </source>
</reference>
<keyword evidence="9" id="KW-1185">Reference proteome</keyword>
<dbReference type="Proteomes" id="UP001149163">
    <property type="component" value="Unassembled WGS sequence"/>
</dbReference>
<dbReference type="OrthoDB" id="2593732at2759"/>
<evidence type="ECO:0000313" key="9">
    <source>
        <dbReference type="Proteomes" id="UP001149163"/>
    </source>
</evidence>
<dbReference type="RefSeq" id="XP_056538504.1">
    <property type="nucleotide sequence ID" value="XM_056692547.1"/>
</dbReference>
<keyword evidence="2" id="KW-0862">Zinc</keyword>
<gene>
    <name evidence="8" type="ORF">N7482_010423</name>
</gene>
<evidence type="ECO:0000256" key="1">
    <source>
        <dbReference type="ARBA" id="ARBA00022723"/>
    </source>
</evidence>
<dbReference type="GO" id="GO:0000981">
    <property type="term" value="F:DNA-binding transcription factor activity, RNA polymerase II-specific"/>
    <property type="evidence" value="ECO:0007669"/>
    <property type="project" value="InterPro"/>
</dbReference>
<keyword evidence="5" id="KW-0804">Transcription</keyword>
<dbReference type="PROSITE" id="PS50048">
    <property type="entry name" value="ZN2_CY6_FUNGAL_2"/>
    <property type="match status" value="1"/>
</dbReference>
<accession>A0A9W9HMK8</accession>
<evidence type="ECO:0000256" key="2">
    <source>
        <dbReference type="ARBA" id="ARBA00022833"/>
    </source>
</evidence>